<feature type="disulfide bond" evidence="5">
    <location>
        <begin position="421"/>
        <end position="448"/>
    </location>
</feature>
<organism evidence="8 9">
    <name type="scientific">Steinernema hermaphroditum</name>
    <dbReference type="NCBI Taxonomy" id="289476"/>
    <lineage>
        <taxon>Eukaryota</taxon>
        <taxon>Metazoa</taxon>
        <taxon>Ecdysozoa</taxon>
        <taxon>Nematoda</taxon>
        <taxon>Chromadorea</taxon>
        <taxon>Rhabditida</taxon>
        <taxon>Tylenchina</taxon>
        <taxon>Panagrolaimomorpha</taxon>
        <taxon>Strongyloidoidea</taxon>
        <taxon>Steinernematidae</taxon>
        <taxon>Steinernema</taxon>
    </lineage>
</organism>
<dbReference type="Pfam" id="PF00084">
    <property type="entry name" value="Sushi"/>
    <property type="match status" value="2"/>
</dbReference>
<keyword evidence="9" id="KW-1185">Reference proteome</keyword>
<evidence type="ECO:0000256" key="3">
    <source>
        <dbReference type="ARBA" id="ARBA00023157"/>
    </source>
</evidence>
<dbReference type="CDD" id="cd00033">
    <property type="entry name" value="CCP"/>
    <property type="match status" value="1"/>
</dbReference>
<dbReference type="PANTHER" id="PTHR19325:SF575">
    <property type="entry name" value="LOCOMOTION-RELATED PROTEIN HIKARU GENKI"/>
    <property type="match status" value="1"/>
</dbReference>
<dbReference type="InterPro" id="IPR035976">
    <property type="entry name" value="Sushi/SCR/CCP_sf"/>
</dbReference>
<comment type="caution">
    <text evidence="5">Lacks conserved residue(s) required for the propagation of feature annotation.</text>
</comment>
<dbReference type="SMART" id="SM00032">
    <property type="entry name" value="CCP"/>
    <property type="match status" value="3"/>
</dbReference>
<evidence type="ECO:0000313" key="8">
    <source>
        <dbReference type="EMBL" id="KAK0395327.1"/>
    </source>
</evidence>
<protein>
    <recommendedName>
        <fullName evidence="7">Sushi domain-containing protein</fullName>
    </recommendedName>
</protein>
<evidence type="ECO:0000256" key="2">
    <source>
        <dbReference type="ARBA" id="ARBA00022737"/>
    </source>
</evidence>
<evidence type="ECO:0000313" key="9">
    <source>
        <dbReference type="Proteomes" id="UP001175271"/>
    </source>
</evidence>
<dbReference type="PROSITE" id="PS50923">
    <property type="entry name" value="SUSHI"/>
    <property type="match status" value="3"/>
</dbReference>
<feature type="disulfide bond" evidence="5">
    <location>
        <begin position="491"/>
        <end position="518"/>
    </location>
</feature>
<feature type="domain" description="Sushi" evidence="7">
    <location>
        <begin position="235"/>
        <end position="296"/>
    </location>
</feature>
<reference evidence="8" key="1">
    <citation type="submission" date="2023-06" db="EMBL/GenBank/DDBJ databases">
        <title>Genomic analysis of the entomopathogenic nematode Steinernema hermaphroditum.</title>
        <authorList>
            <person name="Schwarz E.M."/>
            <person name="Heppert J.K."/>
            <person name="Baniya A."/>
            <person name="Schwartz H.T."/>
            <person name="Tan C.-H."/>
            <person name="Antoshechkin I."/>
            <person name="Sternberg P.W."/>
            <person name="Goodrich-Blair H."/>
            <person name="Dillman A.R."/>
        </authorList>
    </citation>
    <scope>NUCLEOTIDE SEQUENCE</scope>
    <source>
        <strain evidence="8">PS9179</strain>
        <tissue evidence="8">Whole animal</tissue>
    </source>
</reference>
<gene>
    <name evidence="8" type="ORF">QR680_001232</name>
</gene>
<comment type="caution">
    <text evidence="8">The sequence shown here is derived from an EMBL/GenBank/DDBJ whole genome shotgun (WGS) entry which is preliminary data.</text>
</comment>
<keyword evidence="1 5" id="KW-0768">Sushi</keyword>
<accession>A0AA39LFG6</accession>
<keyword evidence="3 5" id="KW-1015">Disulfide bond</keyword>
<feature type="signal peptide" evidence="6">
    <location>
        <begin position="1"/>
        <end position="25"/>
    </location>
</feature>
<keyword evidence="2" id="KW-0677">Repeat</keyword>
<feature type="domain" description="Sushi" evidence="7">
    <location>
        <begin position="451"/>
        <end position="519"/>
    </location>
</feature>
<dbReference type="Gene3D" id="2.10.70.10">
    <property type="entry name" value="Complement Module, domain 1"/>
    <property type="match status" value="3"/>
</dbReference>
<evidence type="ECO:0000256" key="6">
    <source>
        <dbReference type="SAM" id="SignalP"/>
    </source>
</evidence>
<evidence type="ECO:0000256" key="1">
    <source>
        <dbReference type="ARBA" id="ARBA00022659"/>
    </source>
</evidence>
<keyword evidence="6" id="KW-0732">Signal</keyword>
<sequence>MVARLRFALTVSVFVFNCLISTVDSNNYKLAELYSYVNAHNGPFRDHYATTWTQASHPEALSGYSLLDTFGMIGVQSDSAYNTEIANCSCVQEIVQLFDQQVGIGSTPQNPGLFGRLDHKFARTGEESNMLFQKYERTGEKLYCVKNRNECGATVPLYQWYSASEIDTIYTTREVNDAAISNLIPQGVLCYIWPNEFKDKNCTHPVNQNPMLQIDAGAVGYGYSTEISNEEKTMKNCDLNKLEAAHGQWAMTKPEATPGTVAILNCDTGFVATENPTVVVCQRSGEWMPPTGKCRMSGCEGPVNWKAEYGEISFSMEKIRNPTDDTEVNIYPIGQWSSIDSCDISVTGTTAMLVCDKTSDVIEREADIVYCSESGWAPRMLGRCYKVCPEFSVAKGHVEYSSVDGTGRLTNSNGTVATLICGSGAKLVGSGTATCKNGEWDKEDIGKCEPVGCAPLAEVTDGKLEYATESGHLHTEPLKFYESGTRVHLICENETKMKGGHEAVCQCNEEWKPEIGNCS</sequence>
<evidence type="ECO:0000256" key="5">
    <source>
        <dbReference type="PROSITE-ProRule" id="PRU00302"/>
    </source>
</evidence>
<dbReference type="PANTHER" id="PTHR19325">
    <property type="entry name" value="COMPLEMENT COMPONENT-RELATED SUSHI DOMAIN-CONTAINING"/>
    <property type="match status" value="1"/>
</dbReference>
<dbReference type="InterPro" id="IPR050350">
    <property type="entry name" value="Compl-Cell_Adhes-Reg"/>
</dbReference>
<dbReference type="SUPFAM" id="SSF57535">
    <property type="entry name" value="Complement control module/SCR domain"/>
    <property type="match status" value="3"/>
</dbReference>
<dbReference type="InterPro" id="IPR000436">
    <property type="entry name" value="Sushi_SCR_CCP_dom"/>
</dbReference>
<evidence type="ECO:0000256" key="4">
    <source>
        <dbReference type="ARBA" id="ARBA00023180"/>
    </source>
</evidence>
<keyword evidence="4" id="KW-0325">Glycoprotein</keyword>
<dbReference type="Proteomes" id="UP001175271">
    <property type="component" value="Unassembled WGS sequence"/>
</dbReference>
<name>A0AA39LFG6_9BILA</name>
<feature type="domain" description="Sushi" evidence="7">
    <location>
        <begin position="386"/>
        <end position="450"/>
    </location>
</feature>
<proteinExistence type="predicted"/>
<evidence type="ECO:0000259" key="7">
    <source>
        <dbReference type="PROSITE" id="PS50923"/>
    </source>
</evidence>
<dbReference type="EMBL" id="JAUCMV010000005">
    <property type="protein sequence ID" value="KAK0395327.1"/>
    <property type="molecule type" value="Genomic_DNA"/>
</dbReference>
<feature type="chain" id="PRO_5041428258" description="Sushi domain-containing protein" evidence="6">
    <location>
        <begin position="26"/>
        <end position="519"/>
    </location>
</feature>
<dbReference type="AlphaFoldDB" id="A0AA39LFG6"/>